<evidence type="ECO:0000256" key="1">
    <source>
        <dbReference type="SAM" id="MobiDB-lite"/>
    </source>
</evidence>
<dbReference type="AlphaFoldDB" id="A0A0N5AX42"/>
<name>A0A0N5AX42_9BILA</name>
<proteinExistence type="predicted"/>
<evidence type="ECO:0000313" key="3">
    <source>
        <dbReference type="WBParaSite" id="SMUV_0000951101-mRNA-1"/>
    </source>
</evidence>
<dbReference type="Proteomes" id="UP000046393">
    <property type="component" value="Unplaced"/>
</dbReference>
<dbReference type="WBParaSite" id="SMUV_0000951101-mRNA-1">
    <property type="protein sequence ID" value="SMUV_0000951101-mRNA-1"/>
    <property type="gene ID" value="SMUV_0000951101"/>
</dbReference>
<protein>
    <submittedName>
        <fullName evidence="3">Ovule protein</fullName>
    </submittedName>
</protein>
<sequence>MSSTSTFTPASKYWSSPITKPHLQPKYAPQRSPDASACLSQQHLSSVQHQLNKCLINTEQNLNPTKIYHNTIMDKNFYYSEQMHQPEKETVWNTDSASDKRAFHLYSTPVTVSAMGFC</sequence>
<keyword evidence="2" id="KW-1185">Reference proteome</keyword>
<organism evidence="2 3">
    <name type="scientific">Syphacia muris</name>
    <dbReference type="NCBI Taxonomy" id="451379"/>
    <lineage>
        <taxon>Eukaryota</taxon>
        <taxon>Metazoa</taxon>
        <taxon>Ecdysozoa</taxon>
        <taxon>Nematoda</taxon>
        <taxon>Chromadorea</taxon>
        <taxon>Rhabditida</taxon>
        <taxon>Spirurina</taxon>
        <taxon>Oxyuridomorpha</taxon>
        <taxon>Oxyuroidea</taxon>
        <taxon>Oxyuridae</taxon>
        <taxon>Syphacia</taxon>
    </lineage>
</organism>
<reference evidence="3" key="1">
    <citation type="submission" date="2017-02" db="UniProtKB">
        <authorList>
            <consortium name="WormBaseParasite"/>
        </authorList>
    </citation>
    <scope>IDENTIFICATION</scope>
</reference>
<feature type="compositionally biased region" description="Polar residues" evidence="1">
    <location>
        <begin position="1"/>
        <end position="18"/>
    </location>
</feature>
<evidence type="ECO:0000313" key="2">
    <source>
        <dbReference type="Proteomes" id="UP000046393"/>
    </source>
</evidence>
<feature type="region of interest" description="Disordered" evidence="1">
    <location>
        <begin position="1"/>
        <end position="39"/>
    </location>
</feature>
<accession>A0A0N5AX42</accession>